<name>A0A2A5J3K8_RHOSG</name>
<protein>
    <recommendedName>
        <fullName evidence="1">ATPase dynein-related AAA domain-containing protein</fullName>
    </recommendedName>
</protein>
<dbReference type="InterPro" id="IPR027417">
    <property type="entry name" value="P-loop_NTPase"/>
</dbReference>
<dbReference type="InterPro" id="IPR011704">
    <property type="entry name" value="ATPase_dyneun-rel_AAA"/>
</dbReference>
<evidence type="ECO:0000313" key="3">
    <source>
        <dbReference type="Proteomes" id="UP000230886"/>
    </source>
</evidence>
<dbReference type="PANTHER" id="PTHR42759">
    <property type="entry name" value="MOXR FAMILY PROTEIN"/>
    <property type="match status" value="1"/>
</dbReference>
<dbReference type="RefSeq" id="WP_099698542.1">
    <property type="nucleotide sequence ID" value="NZ_NOVD01000036.1"/>
</dbReference>
<gene>
    <name evidence="2" type="ORF">CHR55_27425</name>
</gene>
<accession>A0A2A5J3K8</accession>
<proteinExistence type="predicted"/>
<organism evidence="2 3">
    <name type="scientific">Rhodococcus qingshengii</name>
    <dbReference type="NCBI Taxonomy" id="334542"/>
    <lineage>
        <taxon>Bacteria</taxon>
        <taxon>Bacillati</taxon>
        <taxon>Actinomycetota</taxon>
        <taxon>Actinomycetes</taxon>
        <taxon>Mycobacteriales</taxon>
        <taxon>Nocardiaceae</taxon>
        <taxon>Rhodococcus</taxon>
        <taxon>Rhodococcus erythropolis group</taxon>
    </lineage>
</organism>
<dbReference type="Gene3D" id="3.40.50.300">
    <property type="entry name" value="P-loop containing nucleotide triphosphate hydrolases"/>
    <property type="match status" value="1"/>
</dbReference>
<feature type="domain" description="ATPase dynein-related AAA" evidence="1">
    <location>
        <begin position="196"/>
        <end position="326"/>
    </location>
</feature>
<dbReference type="Proteomes" id="UP000230886">
    <property type="component" value="Unassembled WGS sequence"/>
</dbReference>
<evidence type="ECO:0000259" key="1">
    <source>
        <dbReference type="Pfam" id="PF07728"/>
    </source>
</evidence>
<dbReference type="EMBL" id="NOVD01000036">
    <property type="protein sequence ID" value="PCK24175.1"/>
    <property type="molecule type" value="Genomic_DNA"/>
</dbReference>
<dbReference type="SUPFAM" id="SSF52540">
    <property type="entry name" value="P-loop containing nucleoside triphosphate hydrolases"/>
    <property type="match status" value="1"/>
</dbReference>
<dbReference type="AlphaFoldDB" id="A0A2A5J3K8"/>
<dbReference type="PANTHER" id="PTHR42759:SF1">
    <property type="entry name" value="MAGNESIUM-CHELATASE SUBUNIT CHLD"/>
    <property type="match status" value="1"/>
</dbReference>
<dbReference type="Pfam" id="PF07728">
    <property type="entry name" value="AAA_5"/>
    <property type="match status" value="1"/>
</dbReference>
<reference evidence="2 3" key="1">
    <citation type="submission" date="2017-07" db="EMBL/GenBank/DDBJ databases">
        <title>Draft sequence of Rhodococcus enclensis 23b-28.</title>
        <authorList>
            <person name="Besaury L."/>
            <person name="Sancelme M."/>
            <person name="Amato P."/>
            <person name="Lallement A."/>
            <person name="Delort A.-M."/>
        </authorList>
    </citation>
    <scope>NUCLEOTIDE SEQUENCE [LARGE SCALE GENOMIC DNA]</scope>
    <source>
        <strain evidence="2 3">23b-28</strain>
    </source>
</reference>
<dbReference type="GO" id="GO:0016887">
    <property type="term" value="F:ATP hydrolysis activity"/>
    <property type="evidence" value="ECO:0007669"/>
    <property type="project" value="InterPro"/>
</dbReference>
<dbReference type="InterPro" id="IPR050764">
    <property type="entry name" value="CbbQ/NirQ/NorQ/GpvN"/>
</dbReference>
<comment type="caution">
    <text evidence="2">The sequence shown here is derived from an EMBL/GenBank/DDBJ whole genome shotgun (WGS) entry which is preliminary data.</text>
</comment>
<dbReference type="GO" id="GO:0005524">
    <property type="term" value="F:ATP binding"/>
    <property type="evidence" value="ECO:0007669"/>
    <property type="project" value="InterPro"/>
</dbReference>
<sequence>MIEATFAAWAVQAGDGQVTATVAYRDPFTNTSTTITGFGAESDFQEGQLVVRESTTPPESAATVFADAFHTFFPSDSDHSNRVIRFPQISTVRVPGDAPVDPRDFFPPLFMLELAEQSDPYNVAVQALTSDKRVLRGTAQASSGADLADRIIIEIPEADRDGLFLTDGRRYLPRTIAGQPDYLVLRKLRGYMNIRLKGVAGGGKTTLPEVAFGEDLITVQGHGDLSVSSLIGHYQPQPDGTFLWCDGPLLRAMKCGKVLLIDEINRAPSETIAILLSVADARTQLVIDDRPDLPTVHAAPGFSLVITYNEEGRGIRPLDNAIKRRFPFEVTVETDYDVAESAGIDSRLIKVGWNLLTQHDESIATGGRPIWRPQMADLIAAQKLLDAGLGAEFAAATLVAACPDPDVSTLVATAVSTSFAIPNVRPLQLGGAA</sequence>
<evidence type="ECO:0000313" key="2">
    <source>
        <dbReference type="EMBL" id="PCK24175.1"/>
    </source>
</evidence>